<evidence type="ECO:0000259" key="2">
    <source>
        <dbReference type="Pfam" id="PF03358"/>
    </source>
</evidence>
<dbReference type="InterPro" id="IPR005025">
    <property type="entry name" value="FMN_Rdtase-like_dom"/>
</dbReference>
<evidence type="ECO:0000256" key="1">
    <source>
        <dbReference type="ARBA" id="ARBA00009428"/>
    </source>
</evidence>
<dbReference type="Gene3D" id="3.40.50.360">
    <property type="match status" value="1"/>
</dbReference>
<dbReference type="EMBL" id="JACHHJ010000001">
    <property type="protein sequence ID" value="MBB6448506.1"/>
    <property type="molecule type" value="Genomic_DNA"/>
</dbReference>
<comment type="similarity">
    <text evidence="1">Belongs to the azoreductase type 2 family.</text>
</comment>
<evidence type="ECO:0000313" key="4">
    <source>
        <dbReference type="Proteomes" id="UP000568839"/>
    </source>
</evidence>
<protein>
    <submittedName>
        <fullName evidence="3">Chromate reductase</fullName>
    </submittedName>
</protein>
<dbReference type="Proteomes" id="UP000568839">
    <property type="component" value="Unassembled WGS sequence"/>
</dbReference>
<proteinExistence type="inferred from homology"/>
<name>A0A841PMR0_9BACL</name>
<dbReference type="SUPFAM" id="SSF52218">
    <property type="entry name" value="Flavoproteins"/>
    <property type="match status" value="1"/>
</dbReference>
<dbReference type="Pfam" id="PF03358">
    <property type="entry name" value="FMN_red"/>
    <property type="match status" value="1"/>
</dbReference>
<organism evidence="3 4">
    <name type="scientific">Geomicrobium halophilum</name>
    <dbReference type="NCBI Taxonomy" id="549000"/>
    <lineage>
        <taxon>Bacteria</taxon>
        <taxon>Bacillati</taxon>
        <taxon>Bacillota</taxon>
        <taxon>Bacilli</taxon>
        <taxon>Bacillales</taxon>
        <taxon>Geomicrobium</taxon>
    </lineage>
</organism>
<dbReference type="PANTHER" id="PTHR30543:SF21">
    <property type="entry name" value="NAD(P)H-DEPENDENT FMN REDUCTASE LOT6"/>
    <property type="match status" value="1"/>
</dbReference>
<gene>
    <name evidence="3" type="ORF">HNR44_000455</name>
</gene>
<dbReference type="AlphaFoldDB" id="A0A841PMR0"/>
<dbReference type="InterPro" id="IPR029039">
    <property type="entry name" value="Flavoprotein-like_sf"/>
</dbReference>
<comment type="caution">
    <text evidence="3">The sequence shown here is derived from an EMBL/GenBank/DDBJ whole genome shotgun (WGS) entry which is preliminary data.</text>
</comment>
<dbReference type="PANTHER" id="PTHR30543">
    <property type="entry name" value="CHROMATE REDUCTASE"/>
    <property type="match status" value="1"/>
</dbReference>
<dbReference type="RefSeq" id="WP_184402494.1">
    <property type="nucleotide sequence ID" value="NZ_JACHHJ010000001.1"/>
</dbReference>
<feature type="domain" description="NADPH-dependent FMN reductase-like" evidence="2">
    <location>
        <begin position="6"/>
        <end position="152"/>
    </location>
</feature>
<keyword evidence="4" id="KW-1185">Reference proteome</keyword>
<sequence length="186" mass="20191">MTRQFNILGISGSLRRNSFNRHILKAATEMSEDHVTIHTYDLSVLPLFNGDLETGGDPEVVNAFKHALTESDGLFIVTPEYHQGMPGVLKNAIDWAGSDANHNVLKNLPAAVTGASPTMLGTAFSQQQVKQSLTAAGSLVMQKPSVFISFANQKIGENGDITDEDTSARVKSSLRSFTKWIDDKGK</sequence>
<dbReference type="GO" id="GO:0010181">
    <property type="term" value="F:FMN binding"/>
    <property type="evidence" value="ECO:0007669"/>
    <property type="project" value="TreeGrafter"/>
</dbReference>
<accession>A0A841PMR0</accession>
<evidence type="ECO:0000313" key="3">
    <source>
        <dbReference type="EMBL" id="MBB6448506.1"/>
    </source>
</evidence>
<dbReference type="GO" id="GO:0016491">
    <property type="term" value="F:oxidoreductase activity"/>
    <property type="evidence" value="ECO:0007669"/>
    <property type="project" value="InterPro"/>
</dbReference>
<dbReference type="InterPro" id="IPR050712">
    <property type="entry name" value="NAD(P)H-dep_reductase"/>
</dbReference>
<reference evidence="3 4" key="1">
    <citation type="submission" date="2020-08" db="EMBL/GenBank/DDBJ databases">
        <title>Genomic Encyclopedia of Type Strains, Phase IV (KMG-IV): sequencing the most valuable type-strain genomes for metagenomic binning, comparative biology and taxonomic classification.</title>
        <authorList>
            <person name="Goeker M."/>
        </authorList>
    </citation>
    <scope>NUCLEOTIDE SEQUENCE [LARGE SCALE GENOMIC DNA]</scope>
    <source>
        <strain evidence="3 4">DSM 21769</strain>
    </source>
</reference>
<dbReference type="GO" id="GO:0005829">
    <property type="term" value="C:cytosol"/>
    <property type="evidence" value="ECO:0007669"/>
    <property type="project" value="TreeGrafter"/>
</dbReference>